<organism evidence="2 3">
    <name type="scientific">Brevundimonas aurantiaca</name>
    <dbReference type="NCBI Taxonomy" id="74316"/>
    <lineage>
        <taxon>Bacteria</taxon>
        <taxon>Pseudomonadati</taxon>
        <taxon>Pseudomonadota</taxon>
        <taxon>Alphaproteobacteria</taxon>
        <taxon>Caulobacterales</taxon>
        <taxon>Caulobacteraceae</taxon>
        <taxon>Brevundimonas</taxon>
    </lineage>
</organism>
<feature type="signal peptide" evidence="1">
    <location>
        <begin position="1"/>
        <end position="23"/>
    </location>
</feature>
<name>A0A7W9FAQ3_9CAUL</name>
<dbReference type="RefSeq" id="WP_152950526.1">
    <property type="nucleotide sequence ID" value="NZ_CAJFZW010000047.1"/>
</dbReference>
<keyword evidence="1" id="KW-0732">Signal</keyword>
<keyword evidence="3" id="KW-1185">Reference proteome</keyword>
<dbReference type="PROSITE" id="PS51257">
    <property type="entry name" value="PROKAR_LIPOPROTEIN"/>
    <property type="match status" value="1"/>
</dbReference>
<evidence type="ECO:0000256" key="1">
    <source>
        <dbReference type="SAM" id="SignalP"/>
    </source>
</evidence>
<evidence type="ECO:0008006" key="4">
    <source>
        <dbReference type="Google" id="ProtNLM"/>
    </source>
</evidence>
<evidence type="ECO:0000313" key="2">
    <source>
        <dbReference type="EMBL" id="MBB5740638.1"/>
    </source>
</evidence>
<proteinExistence type="predicted"/>
<dbReference type="AlphaFoldDB" id="A0A7W9FAQ3"/>
<feature type="chain" id="PRO_5030785650" description="TonB C-terminal domain-containing protein" evidence="1">
    <location>
        <begin position="24"/>
        <end position="106"/>
    </location>
</feature>
<dbReference type="Proteomes" id="UP000527324">
    <property type="component" value="Unassembled WGS sequence"/>
</dbReference>
<dbReference type="EMBL" id="JACHOQ010000005">
    <property type="protein sequence ID" value="MBB5740638.1"/>
    <property type="molecule type" value="Genomic_DNA"/>
</dbReference>
<reference evidence="2 3" key="1">
    <citation type="submission" date="2020-08" db="EMBL/GenBank/DDBJ databases">
        <title>Genomic Encyclopedia of Type Strains, Phase IV (KMG-IV): sequencing the most valuable type-strain genomes for metagenomic binning, comparative biology and taxonomic classification.</title>
        <authorList>
            <person name="Goeker M."/>
        </authorList>
    </citation>
    <scope>NUCLEOTIDE SEQUENCE [LARGE SCALE GENOMIC DNA]</scope>
    <source>
        <strain evidence="2 3">DSM 4731</strain>
    </source>
</reference>
<protein>
    <recommendedName>
        <fullName evidence="4">TonB C-terminal domain-containing protein</fullName>
    </recommendedName>
</protein>
<gene>
    <name evidence="2" type="ORF">GGQ93_002357</name>
</gene>
<comment type="caution">
    <text evidence="2">The sequence shown here is derived from an EMBL/GenBank/DDBJ whole genome shotgun (WGS) entry which is preliminary data.</text>
</comment>
<sequence>MKNTIVVVICGLLAACATSEAVASLPDGTPVVGRSFTPGSEDGAVTLECVLAEGGALTDCVVISEEPSDQGYGEAALAMSRRGLRVQADPSRVGQKVRFTSRFRLQ</sequence>
<evidence type="ECO:0000313" key="3">
    <source>
        <dbReference type="Proteomes" id="UP000527324"/>
    </source>
</evidence>
<accession>A0A7W9FAQ3</accession>